<gene>
    <name evidence="1" type="ordered locus">UWK_02300</name>
</gene>
<dbReference type="Proteomes" id="UP000011721">
    <property type="component" value="Chromosome"/>
</dbReference>
<dbReference type="HOGENOM" id="CLU_2105069_0_0_7"/>
<sequence length="115" mass="13267">MELKDEWDLASAMKVLKHQTVDARLWAEAVEWLILYGPDDVREILLASSGTATHECFPDLQAKGYAPDGQPCYRVEDLARNLDISEDEARKMIQEKEKAHKLHHFIDEEDTMKVQ</sequence>
<dbReference type="EMBL" id="CP003985">
    <property type="protein sequence ID" value="AGF78840.1"/>
    <property type="molecule type" value="Genomic_DNA"/>
</dbReference>
<accession>M1PGT0</accession>
<dbReference type="RefSeq" id="WP_015404528.1">
    <property type="nucleotide sequence ID" value="NC_020304.1"/>
</dbReference>
<protein>
    <submittedName>
        <fullName evidence="1">Uncharacterized protein</fullName>
    </submittedName>
</protein>
<name>M1PGT0_DESSD</name>
<evidence type="ECO:0000313" key="2">
    <source>
        <dbReference type="Proteomes" id="UP000011721"/>
    </source>
</evidence>
<evidence type="ECO:0000313" key="1">
    <source>
        <dbReference type="EMBL" id="AGF78840.1"/>
    </source>
</evidence>
<keyword evidence="2" id="KW-1185">Reference proteome</keyword>
<dbReference type="AlphaFoldDB" id="M1PGT0"/>
<proteinExistence type="predicted"/>
<reference evidence="2" key="1">
    <citation type="journal article" date="2013" name="Stand. Genomic Sci.">
        <title>Complete genome sequence of Desulfocapsa sulfexigens, a marine deltaproteobacterium specialized in disproportionating inorganic sulfur compounds.</title>
        <authorList>
            <person name="Finster K.W."/>
            <person name="Kjeldsen K.U."/>
            <person name="Kube M."/>
            <person name="Reinhardt R."/>
            <person name="Mussmann M."/>
            <person name="Amann R."/>
            <person name="Schreiber L."/>
        </authorList>
    </citation>
    <scope>NUCLEOTIDE SEQUENCE [LARGE SCALE GENOMIC DNA]</scope>
    <source>
        <strain evidence="2">DSM 10523 / SB164P1</strain>
    </source>
</reference>
<dbReference type="KEGG" id="dsf:UWK_02300"/>
<organism evidence="1 2">
    <name type="scientific">Desulfocapsa sulfexigens (strain DSM 10523 / SB164P1)</name>
    <dbReference type="NCBI Taxonomy" id="1167006"/>
    <lineage>
        <taxon>Bacteria</taxon>
        <taxon>Pseudomonadati</taxon>
        <taxon>Thermodesulfobacteriota</taxon>
        <taxon>Desulfobulbia</taxon>
        <taxon>Desulfobulbales</taxon>
        <taxon>Desulfocapsaceae</taxon>
        <taxon>Desulfocapsa</taxon>
    </lineage>
</organism>
<dbReference type="OrthoDB" id="5432543at2"/>